<keyword evidence="2" id="KW-0238">DNA-binding</keyword>
<dbReference type="InterPro" id="IPR036388">
    <property type="entry name" value="WH-like_DNA-bd_sf"/>
</dbReference>
<dbReference type="PROSITE" id="PS50949">
    <property type="entry name" value="HTH_GNTR"/>
    <property type="match status" value="1"/>
</dbReference>
<dbReference type="Gene3D" id="1.20.120.530">
    <property type="entry name" value="GntR ligand-binding domain-like"/>
    <property type="match status" value="1"/>
</dbReference>
<dbReference type="Pfam" id="PF07729">
    <property type="entry name" value="FCD"/>
    <property type="match status" value="1"/>
</dbReference>
<reference evidence="5 6" key="1">
    <citation type="submission" date="2016-08" db="EMBL/GenBank/DDBJ databases">
        <title>Genome of Bacillus solimangrovi GH2-4.</title>
        <authorList>
            <person name="Lim S."/>
            <person name="Kim B.-C."/>
        </authorList>
    </citation>
    <scope>NUCLEOTIDE SEQUENCE [LARGE SCALE GENOMIC DNA]</scope>
    <source>
        <strain evidence="5 6">GH2-4</strain>
    </source>
</reference>
<dbReference type="STRING" id="1305675.BFG57_16105"/>
<sequence>MQYKRIRTRKIYEEVAEALLETIKSGELKPGDKLESVQQLAENFQVGRSAIREALSALRAMGLVEMRQGEGTYVRQFDSEMLTLPIHAAVLMKKQDIENLLEVRKILEVGAVEVACERRTEQDLQAMRSALEEMARAGKNEELGEKADLAFHIAIAKASRNDLLTSLMNNVSEMMVTTMRETRKLWLYSKQETLERLYQEHQDIYNAIEAQDGKLAQQYMLNHLLNVEGVLMKYVKDVNES</sequence>
<dbReference type="SMART" id="SM00895">
    <property type="entry name" value="FCD"/>
    <property type="match status" value="1"/>
</dbReference>
<dbReference type="GO" id="GO:0003700">
    <property type="term" value="F:DNA-binding transcription factor activity"/>
    <property type="evidence" value="ECO:0007669"/>
    <property type="project" value="InterPro"/>
</dbReference>
<gene>
    <name evidence="5" type="ORF">BFG57_16105</name>
</gene>
<evidence type="ECO:0000259" key="4">
    <source>
        <dbReference type="PROSITE" id="PS50949"/>
    </source>
</evidence>
<dbReference type="Pfam" id="PF00392">
    <property type="entry name" value="GntR"/>
    <property type="match status" value="1"/>
</dbReference>
<dbReference type="SMART" id="SM00345">
    <property type="entry name" value="HTH_GNTR"/>
    <property type="match status" value="1"/>
</dbReference>
<name>A0A1E5LE64_9BACI</name>
<protein>
    <submittedName>
        <fullName evidence="5">GntR family transcriptional regulator</fullName>
    </submittedName>
</protein>
<dbReference type="RefSeq" id="WP_069717582.1">
    <property type="nucleotide sequence ID" value="NZ_MJEH01000030.1"/>
</dbReference>
<keyword evidence="6" id="KW-1185">Reference proteome</keyword>
<keyword evidence="1" id="KW-0805">Transcription regulation</keyword>
<dbReference type="AlphaFoldDB" id="A0A1E5LE64"/>
<keyword evidence="3" id="KW-0804">Transcription</keyword>
<dbReference type="Gene3D" id="1.10.10.10">
    <property type="entry name" value="Winged helix-like DNA-binding domain superfamily/Winged helix DNA-binding domain"/>
    <property type="match status" value="1"/>
</dbReference>
<dbReference type="CDD" id="cd07377">
    <property type="entry name" value="WHTH_GntR"/>
    <property type="match status" value="1"/>
</dbReference>
<dbReference type="InterPro" id="IPR036390">
    <property type="entry name" value="WH_DNA-bd_sf"/>
</dbReference>
<dbReference type="OrthoDB" id="9782299at2"/>
<organism evidence="5 6">
    <name type="scientific">Bacillus solimangrovi</name>
    <dbReference type="NCBI Taxonomy" id="1305675"/>
    <lineage>
        <taxon>Bacteria</taxon>
        <taxon>Bacillati</taxon>
        <taxon>Bacillota</taxon>
        <taxon>Bacilli</taxon>
        <taxon>Bacillales</taxon>
        <taxon>Bacillaceae</taxon>
        <taxon>Bacillus</taxon>
    </lineage>
</organism>
<proteinExistence type="predicted"/>
<dbReference type="SUPFAM" id="SSF46785">
    <property type="entry name" value="Winged helix' DNA-binding domain"/>
    <property type="match status" value="1"/>
</dbReference>
<dbReference type="PANTHER" id="PTHR43537">
    <property type="entry name" value="TRANSCRIPTIONAL REGULATOR, GNTR FAMILY"/>
    <property type="match status" value="1"/>
</dbReference>
<evidence type="ECO:0000256" key="3">
    <source>
        <dbReference type="ARBA" id="ARBA00023163"/>
    </source>
</evidence>
<dbReference type="EMBL" id="MJEH01000030">
    <property type="protein sequence ID" value="OEH92366.1"/>
    <property type="molecule type" value="Genomic_DNA"/>
</dbReference>
<dbReference type="PANTHER" id="PTHR43537:SF5">
    <property type="entry name" value="UXU OPERON TRANSCRIPTIONAL REGULATOR"/>
    <property type="match status" value="1"/>
</dbReference>
<dbReference type="GO" id="GO:0003677">
    <property type="term" value="F:DNA binding"/>
    <property type="evidence" value="ECO:0007669"/>
    <property type="project" value="UniProtKB-KW"/>
</dbReference>
<evidence type="ECO:0000256" key="2">
    <source>
        <dbReference type="ARBA" id="ARBA00023125"/>
    </source>
</evidence>
<dbReference type="Proteomes" id="UP000095209">
    <property type="component" value="Unassembled WGS sequence"/>
</dbReference>
<evidence type="ECO:0000256" key="1">
    <source>
        <dbReference type="ARBA" id="ARBA00023015"/>
    </source>
</evidence>
<feature type="domain" description="HTH gntR-type" evidence="4">
    <location>
        <begin position="9"/>
        <end position="77"/>
    </location>
</feature>
<dbReference type="InterPro" id="IPR000524">
    <property type="entry name" value="Tscrpt_reg_HTH_GntR"/>
</dbReference>
<comment type="caution">
    <text evidence="5">The sequence shown here is derived from an EMBL/GenBank/DDBJ whole genome shotgun (WGS) entry which is preliminary data.</text>
</comment>
<accession>A0A1E5LE64</accession>
<dbReference type="SUPFAM" id="SSF48008">
    <property type="entry name" value="GntR ligand-binding domain-like"/>
    <property type="match status" value="1"/>
</dbReference>
<dbReference type="InterPro" id="IPR008920">
    <property type="entry name" value="TF_FadR/GntR_C"/>
</dbReference>
<dbReference type="InterPro" id="IPR011711">
    <property type="entry name" value="GntR_C"/>
</dbReference>
<dbReference type="PRINTS" id="PR00035">
    <property type="entry name" value="HTHGNTR"/>
</dbReference>
<evidence type="ECO:0000313" key="5">
    <source>
        <dbReference type="EMBL" id="OEH92366.1"/>
    </source>
</evidence>
<evidence type="ECO:0000313" key="6">
    <source>
        <dbReference type="Proteomes" id="UP000095209"/>
    </source>
</evidence>